<dbReference type="Proteomes" id="UP001151518">
    <property type="component" value="Unassembled WGS sequence"/>
</dbReference>
<dbReference type="OrthoDB" id="5577333at2759"/>
<dbReference type="EMBL" id="JANBTW010000138">
    <property type="protein sequence ID" value="KAJ2669907.1"/>
    <property type="molecule type" value="Genomic_DNA"/>
</dbReference>
<name>A0A9W8G2W4_9FUNG</name>
<comment type="caution">
    <text evidence="2">The sequence shown here is derived from an EMBL/GenBank/DDBJ whole genome shotgun (WGS) entry which is preliminary data.</text>
</comment>
<gene>
    <name evidence="2" type="ORF">GGI25_006003</name>
</gene>
<evidence type="ECO:0000256" key="1">
    <source>
        <dbReference type="SAM" id="MobiDB-lite"/>
    </source>
</evidence>
<organism evidence="2 3">
    <name type="scientific">Coemansia spiralis</name>
    <dbReference type="NCBI Taxonomy" id="417178"/>
    <lineage>
        <taxon>Eukaryota</taxon>
        <taxon>Fungi</taxon>
        <taxon>Fungi incertae sedis</taxon>
        <taxon>Zoopagomycota</taxon>
        <taxon>Kickxellomycotina</taxon>
        <taxon>Kickxellomycetes</taxon>
        <taxon>Kickxellales</taxon>
        <taxon>Kickxellaceae</taxon>
        <taxon>Coemansia</taxon>
    </lineage>
</organism>
<sequence length="229" mass="25119">MTNKLPKPRATATRRVAGPLRHPARDFACLPPLPPPVTRTYGQHRRPLADIPASINTNAAKRNLDDSKMLDGNTTDVESKEAHQSQPTDGVHIGIASRREAHGLQSVFGTRDEEFVLEIQSGNPANKQEDALPLDDIGADENNSKSTLVSNKTSQILLSMDSINDELAFLPYQSTRMKRARERRREGSACLPKSTGALVSSTVDELCLLASSRRAVHRQSSGRKEFSKA</sequence>
<evidence type="ECO:0000313" key="2">
    <source>
        <dbReference type="EMBL" id="KAJ2669907.1"/>
    </source>
</evidence>
<evidence type="ECO:0000313" key="3">
    <source>
        <dbReference type="Proteomes" id="UP001151518"/>
    </source>
</evidence>
<proteinExistence type="predicted"/>
<protein>
    <submittedName>
        <fullName evidence="2">Uncharacterized protein</fullName>
    </submittedName>
</protein>
<accession>A0A9W8G2W4</accession>
<dbReference type="AlphaFoldDB" id="A0A9W8G2W4"/>
<feature type="region of interest" description="Disordered" evidence="1">
    <location>
        <begin position="1"/>
        <end position="89"/>
    </location>
</feature>
<reference evidence="2" key="1">
    <citation type="submission" date="2022-07" db="EMBL/GenBank/DDBJ databases">
        <title>Phylogenomic reconstructions and comparative analyses of Kickxellomycotina fungi.</title>
        <authorList>
            <person name="Reynolds N.K."/>
            <person name="Stajich J.E."/>
            <person name="Barry K."/>
            <person name="Grigoriev I.V."/>
            <person name="Crous P."/>
            <person name="Smith M.E."/>
        </authorList>
    </citation>
    <scope>NUCLEOTIDE SEQUENCE</scope>
    <source>
        <strain evidence="2">NRRL 3115</strain>
    </source>
</reference>